<evidence type="ECO:0000256" key="1">
    <source>
        <dbReference type="ARBA" id="ARBA00022801"/>
    </source>
</evidence>
<proteinExistence type="predicted"/>
<feature type="chain" id="PRO_5013343106" description="Chitin-binding type-3 domain-containing protein" evidence="3">
    <location>
        <begin position="22"/>
        <end position="143"/>
    </location>
</feature>
<keyword evidence="3" id="KW-0732">Signal</keyword>
<dbReference type="GO" id="GO:0005975">
    <property type="term" value="P:carbohydrate metabolic process"/>
    <property type="evidence" value="ECO:0007669"/>
    <property type="project" value="InterPro"/>
</dbReference>
<dbReference type="GO" id="GO:0004553">
    <property type="term" value="F:hydrolase activity, hydrolyzing O-glycosyl compounds"/>
    <property type="evidence" value="ECO:0007669"/>
    <property type="project" value="InterPro"/>
</dbReference>
<dbReference type="CDD" id="cd12214">
    <property type="entry name" value="ChiA1_BD"/>
    <property type="match status" value="1"/>
</dbReference>
<dbReference type="GO" id="GO:0030246">
    <property type="term" value="F:carbohydrate binding"/>
    <property type="evidence" value="ECO:0007669"/>
    <property type="project" value="InterPro"/>
</dbReference>
<dbReference type="GO" id="GO:0005576">
    <property type="term" value="C:extracellular region"/>
    <property type="evidence" value="ECO:0007669"/>
    <property type="project" value="InterPro"/>
</dbReference>
<dbReference type="SMART" id="SM00495">
    <property type="entry name" value="ChtBD3"/>
    <property type="match status" value="1"/>
</dbReference>
<dbReference type="OrthoDB" id="2142040at2759"/>
<feature type="domain" description="Chitin-binding type-3" evidence="4">
    <location>
        <begin position="95"/>
        <end position="142"/>
    </location>
</feature>
<dbReference type="EMBL" id="MTYJ01000015">
    <property type="protein sequence ID" value="OQV22757.1"/>
    <property type="molecule type" value="Genomic_DNA"/>
</dbReference>
<accession>A0A1W0X5A9</accession>
<feature type="signal peptide" evidence="3">
    <location>
        <begin position="1"/>
        <end position="21"/>
    </location>
</feature>
<name>A0A1W0X5A9_HYPEX</name>
<dbReference type="Gene3D" id="2.10.10.20">
    <property type="entry name" value="Carbohydrate-binding module superfamily 5/12"/>
    <property type="match status" value="1"/>
</dbReference>
<evidence type="ECO:0000313" key="6">
    <source>
        <dbReference type="Proteomes" id="UP000192578"/>
    </source>
</evidence>
<evidence type="ECO:0000259" key="4">
    <source>
        <dbReference type="SMART" id="SM00495"/>
    </source>
</evidence>
<dbReference type="InterPro" id="IPR003610">
    <property type="entry name" value="CBM5/12"/>
</dbReference>
<keyword evidence="6" id="KW-1185">Reference proteome</keyword>
<dbReference type="SUPFAM" id="SSF51055">
    <property type="entry name" value="Carbohydrate binding domain"/>
    <property type="match status" value="1"/>
</dbReference>
<keyword evidence="1" id="KW-0378">Hydrolase</keyword>
<sequence>MSAKTFVFVLVGCMLLSAVSARPQAGPHTGPEQSPESPLLPGTTLGPNPAGIAGVDDSGAPSVIVAGGSASAGSSSNTRDVHVDPIPVVTGVVGAIPWQVGAAYTVGQQVSYNGNVYNVIQTHTADAQNWTPDQVPALFSVQA</sequence>
<feature type="region of interest" description="Disordered" evidence="2">
    <location>
        <begin position="22"/>
        <end position="57"/>
    </location>
</feature>
<dbReference type="AlphaFoldDB" id="A0A1W0X5A9"/>
<evidence type="ECO:0000313" key="5">
    <source>
        <dbReference type="EMBL" id="OQV22757.1"/>
    </source>
</evidence>
<organism evidence="5 6">
    <name type="scientific">Hypsibius exemplaris</name>
    <name type="common">Freshwater tardigrade</name>
    <dbReference type="NCBI Taxonomy" id="2072580"/>
    <lineage>
        <taxon>Eukaryota</taxon>
        <taxon>Metazoa</taxon>
        <taxon>Ecdysozoa</taxon>
        <taxon>Tardigrada</taxon>
        <taxon>Eutardigrada</taxon>
        <taxon>Parachela</taxon>
        <taxon>Hypsibioidea</taxon>
        <taxon>Hypsibiidae</taxon>
        <taxon>Hypsibius</taxon>
    </lineage>
</organism>
<evidence type="ECO:0000256" key="2">
    <source>
        <dbReference type="SAM" id="MobiDB-lite"/>
    </source>
</evidence>
<protein>
    <recommendedName>
        <fullName evidence="4">Chitin-binding type-3 domain-containing protein</fullName>
    </recommendedName>
</protein>
<evidence type="ECO:0000256" key="3">
    <source>
        <dbReference type="SAM" id="SignalP"/>
    </source>
</evidence>
<reference evidence="6" key="1">
    <citation type="submission" date="2017-01" db="EMBL/GenBank/DDBJ databases">
        <title>Comparative genomics of anhydrobiosis in the tardigrade Hypsibius dujardini.</title>
        <authorList>
            <person name="Yoshida Y."/>
            <person name="Koutsovoulos G."/>
            <person name="Laetsch D."/>
            <person name="Stevens L."/>
            <person name="Kumar S."/>
            <person name="Horikawa D."/>
            <person name="Ishino K."/>
            <person name="Komine S."/>
            <person name="Tomita M."/>
            <person name="Blaxter M."/>
            <person name="Arakawa K."/>
        </authorList>
    </citation>
    <scope>NUCLEOTIDE SEQUENCE [LARGE SCALE GENOMIC DNA]</scope>
    <source>
        <strain evidence="6">Z151</strain>
    </source>
</reference>
<comment type="caution">
    <text evidence="5">The sequence shown here is derived from an EMBL/GenBank/DDBJ whole genome shotgun (WGS) entry which is preliminary data.</text>
</comment>
<dbReference type="Pfam" id="PF02839">
    <property type="entry name" value="CBM_5_12"/>
    <property type="match status" value="1"/>
</dbReference>
<dbReference type="InterPro" id="IPR036573">
    <property type="entry name" value="CBM_sf_5/12"/>
</dbReference>
<dbReference type="Proteomes" id="UP000192578">
    <property type="component" value="Unassembled WGS sequence"/>
</dbReference>
<gene>
    <name evidence="5" type="ORF">BV898_03194</name>
</gene>